<sequence>MQPDRVKGLVQDGVCDAEIMYSGYWTTNILHTDKIMTKCFESCQRAGPTQCSFAGDDSPKSLEATLDKNFESLNRTPLVVPGSDTRGPDIITYSDVLRYIKKSVYEPLEYFPTLADIFTGLSLGNRSVLADIKNAEKISIHPIDDDQRKLTFRPPIRGNHPEVPGIYCLHRWGRPFCSGEGGLF</sequence>
<reference evidence="1" key="2">
    <citation type="submission" date="2023-01" db="EMBL/GenBank/DDBJ databases">
        <authorList>
            <person name="Petersen C."/>
        </authorList>
    </citation>
    <scope>NUCLEOTIDE SEQUENCE</scope>
    <source>
        <strain evidence="1">IBT 17514</strain>
    </source>
</reference>
<evidence type="ECO:0000313" key="2">
    <source>
        <dbReference type="Proteomes" id="UP001215712"/>
    </source>
</evidence>
<protein>
    <submittedName>
        <fullName evidence="1">Uncharacterized protein</fullName>
    </submittedName>
</protein>
<dbReference type="AlphaFoldDB" id="A0AAD6HAD9"/>
<dbReference type="EMBL" id="JAQJAN010000023">
    <property type="protein sequence ID" value="KAJ5703353.1"/>
    <property type="molecule type" value="Genomic_DNA"/>
</dbReference>
<accession>A0AAD6HAD9</accession>
<dbReference type="Proteomes" id="UP001215712">
    <property type="component" value="Unassembled WGS sequence"/>
</dbReference>
<keyword evidence="2" id="KW-1185">Reference proteome</keyword>
<reference evidence="1" key="1">
    <citation type="journal article" date="2023" name="IMA Fungus">
        <title>Comparative genomic study of the Penicillium genus elucidates a diverse pangenome and 15 lateral gene transfer events.</title>
        <authorList>
            <person name="Petersen C."/>
            <person name="Sorensen T."/>
            <person name="Nielsen M.R."/>
            <person name="Sondergaard T.E."/>
            <person name="Sorensen J.L."/>
            <person name="Fitzpatrick D.A."/>
            <person name="Frisvad J.C."/>
            <person name="Nielsen K.L."/>
        </authorList>
    </citation>
    <scope>NUCLEOTIDE SEQUENCE</scope>
    <source>
        <strain evidence="1">IBT 17514</strain>
    </source>
</reference>
<gene>
    <name evidence="1" type="ORF">N7493_011742</name>
</gene>
<comment type="caution">
    <text evidence="1">The sequence shown here is derived from an EMBL/GenBank/DDBJ whole genome shotgun (WGS) entry which is preliminary data.</text>
</comment>
<organism evidence="1 2">
    <name type="scientific">Penicillium malachiteum</name>
    <dbReference type="NCBI Taxonomy" id="1324776"/>
    <lineage>
        <taxon>Eukaryota</taxon>
        <taxon>Fungi</taxon>
        <taxon>Dikarya</taxon>
        <taxon>Ascomycota</taxon>
        <taxon>Pezizomycotina</taxon>
        <taxon>Eurotiomycetes</taxon>
        <taxon>Eurotiomycetidae</taxon>
        <taxon>Eurotiales</taxon>
        <taxon>Aspergillaceae</taxon>
        <taxon>Penicillium</taxon>
    </lineage>
</organism>
<proteinExistence type="predicted"/>
<evidence type="ECO:0000313" key="1">
    <source>
        <dbReference type="EMBL" id="KAJ5703353.1"/>
    </source>
</evidence>
<name>A0AAD6HAD9_9EURO</name>